<dbReference type="SUPFAM" id="SSF52833">
    <property type="entry name" value="Thioredoxin-like"/>
    <property type="match status" value="1"/>
</dbReference>
<comment type="similarity">
    <text evidence="2">Belongs to the OST3/OST6 family.</text>
</comment>
<dbReference type="GO" id="GO:0018279">
    <property type="term" value="P:protein N-linked glycosylation via asparagine"/>
    <property type="evidence" value="ECO:0007669"/>
    <property type="project" value="TreeGrafter"/>
</dbReference>
<comment type="subcellular location">
    <subcellularLocation>
        <location evidence="1">Endoplasmic reticulum membrane</location>
        <topology evidence="1">Multi-pass membrane protein</topology>
    </subcellularLocation>
</comment>
<feature type="transmembrane region" description="Helical" evidence="6">
    <location>
        <begin position="227"/>
        <end position="251"/>
    </location>
</feature>
<dbReference type="EMBL" id="KV454495">
    <property type="protein sequence ID" value="ODV58046.1"/>
    <property type="molecule type" value="Genomic_DNA"/>
</dbReference>
<organism evidence="7 8">
    <name type="scientific">Ascoidea rubescens DSM 1968</name>
    <dbReference type="NCBI Taxonomy" id="1344418"/>
    <lineage>
        <taxon>Eukaryota</taxon>
        <taxon>Fungi</taxon>
        <taxon>Dikarya</taxon>
        <taxon>Ascomycota</taxon>
        <taxon>Saccharomycotina</taxon>
        <taxon>Saccharomycetes</taxon>
        <taxon>Ascoideaceae</taxon>
        <taxon>Ascoidea</taxon>
    </lineage>
</organism>
<dbReference type="InParanoid" id="A0A1D2V8N8"/>
<dbReference type="FunCoup" id="A0A1D2V8N8">
    <property type="interactions" value="118"/>
</dbReference>
<evidence type="ECO:0000256" key="1">
    <source>
        <dbReference type="ARBA" id="ARBA00004477"/>
    </source>
</evidence>
<feature type="transmembrane region" description="Helical" evidence="6">
    <location>
        <begin position="263"/>
        <end position="284"/>
    </location>
</feature>
<dbReference type="OrthoDB" id="67566at2759"/>
<feature type="non-terminal residue" evidence="7">
    <location>
        <position position="1"/>
    </location>
</feature>
<keyword evidence="3 6" id="KW-0812">Transmembrane</keyword>
<feature type="transmembrane region" description="Helical" evidence="6">
    <location>
        <begin position="177"/>
        <end position="198"/>
    </location>
</feature>
<keyword evidence="5 6" id="KW-0472">Membrane</keyword>
<evidence type="ECO:0000256" key="5">
    <source>
        <dbReference type="ARBA" id="ARBA00023136"/>
    </source>
</evidence>
<dbReference type="Proteomes" id="UP000095038">
    <property type="component" value="Unassembled WGS sequence"/>
</dbReference>
<dbReference type="GO" id="GO:0008250">
    <property type="term" value="C:oligosaccharyltransferase complex"/>
    <property type="evidence" value="ECO:0007669"/>
    <property type="project" value="TreeGrafter"/>
</dbReference>
<keyword evidence="8" id="KW-1185">Reference proteome</keyword>
<accession>A0A1D2V8N8</accession>
<proteinExistence type="inferred from homology"/>
<dbReference type="Pfam" id="PF04756">
    <property type="entry name" value="OST3_OST6"/>
    <property type="match status" value="1"/>
</dbReference>
<dbReference type="PANTHER" id="PTHR12692">
    <property type="entry name" value="DOLICHYL-DIPHOSPHOOLIGOSACCHARIDE--PROTEIN GLYCOSYLTRANSFERASE-RELATED"/>
    <property type="match status" value="1"/>
</dbReference>
<sequence length="298" mass="34352">ILQGERNHYFVLMFTATNPQIPCDVCKEFLPTFSQVASSYNSLNSNDDKLFFGIAEFINNKKLFGYLKMKNVPHLWVLPPNTNLNEAKYYGIEDESELELQYDIKVSKHFNYQINSKRSTPLEFAKFISQASHISIQVKQPINSQEYLTYVLFGFAILLIIKKRSGRIVNNIKKGKIWSVLSVLFSICFVSGYMFTFVKNVPFVANNDKKEFIYISGGQSYQFGIEILIVGGVYAILGALVCILVLYIPNLNEEEYDDVKKNTLVLILVFLIYLFYSLLTSIVLRKDSSYINWFTKMI</sequence>
<protein>
    <submittedName>
        <fullName evidence="7">Uncharacterized protein</fullName>
    </submittedName>
</protein>
<dbReference type="STRING" id="1344418.A0A1D2V8N8"/>
<reference evidence="8" key="1">
    <citation type="submission" date="2016-05" db="EMBL/GenBank/DDBJ databases">
        <title>Comparative genomics of biotechnologically important yeasts.</title>
        <authorList>
            <consortium name="DOE Joint Genome Institute"/>
            <person name="Riley R."/>
            <person name="Haridas S."/>
            <person name="Wolfe K.H."/>
            <person name="Lopes M.R."/>
            <person name="Hittinger C.T."/>
            <person name="Goker M."/>
            <person name="Salamov A."/>
            <person name="Wisecaver J."/>
            <person name="Long T.M."/>
            <person name="Aerts A.L."/>
            <person name="Barry K."/>
            <person name="Choi C."/>
            <person name="Clum A."/>
            <person name="Coughlan A.Y."/>
            <person name="Deshpande S."/>
            <person name="Douglass A.P."/>
            <person name="Hanson S.J."/>
            <person name="Klenk H.-P."/>
            <person name="Labutti K."/>
            <person name="Lapidus A."/>
            <person name="Lindquist E."/>
            <person name="Lipzen A."/>
            <person name="Meier-Kolthoff J.P."/>
            <person name="Ohm R.A."/>
            <person name="Otillar R.P."/>
            <person name="Pangilinan J."/>
            <person name="Peng Y."/>
            <person name="Rokas A."/>
            <person name="Rosa C.A."/>
            <person name="Scheuner C."/>
            <person name="Sibirny A.A."/>
            <person name="Slot J.C."/>
            <person name="Stielow J.B."/>
            <person name="Sun H."/>
            <person name="Kurtzman C.P."/>
            <person name="Blackwell M."/>
            <person name="Grigoriev I.V."/>
            <person name="Jeffries T.W."/>
        </authorList>
    </citation>
    <scope>NUCLEOTIDE SEQUENCE [LARGE SCALE GENOMIC DNA]</scope>
    <source>
        <strain evidence="8">DSM 1968</strain>
    </source>
</reference>
<evidence type="ECO:0000256" key="3">
    <source>
        <dbReference type="ARBA" id="ARBA00022692"/>
    </source>
</evidence>
<gene>
    <name evidence="7" type="ORF">ASCRUDRAFT_26618</name>
</gene>
<dbReference type="PANTHER" id="PTHR12692:SF3">
    <property type="entry name" value="DOLICHYL-DIPHOSPHOOLIGOSACCHARIDE--PROTEIN GLYCOSYLTRANSFERASE SUBUNIT OST6"/>
    <property type="match status" value="1"/>
</dbReference>
<dbReference type="AlphaFoldDB" id="A0A1D2V8N8"/>
<keyword evidence="4 6" id="KW-1133">Transmembrane helix</keyword>
<dbReference type="InterPro" id="IPR036249">
    <property type="entry name" value="Thioredoxin-like_sf"/>
</dbReference>
<dbReference type="GeneID" id="30963599"/>
<evidence type="ECO:0000313" key="8">
    <source>
        <dbReference type="Proteomes" id="UP000095038"/>
    </source>
</evidence>
<dbReference type="Gene3D" id="3.40.30.10">
    <property type="entry name" value="Glutaredoxin"/>
    <property type="match status" value="1"/>
</dbReference>
<dbReference type="RefSeq" id="XP_020044353.1">
    <property type="nucleotide sequence ID" value="XM_020189963.2"/>
</dbReference>
<dbReference type="InterPro" id="IPR021149">
    <property type="entry name" value="OligosaccharylTrfase_OST3/OST6"/>
</dbReference>
<evidence type="ECO:0000256" key="4">
    <source>
        <dbReference type="ARBA" id="ARBA00022989"/>
    </source>
</evidence>
<name>A0A1D2V8N8_9ASCO</name>
<evidence type="ECO:0000256" key="2">
    <source>
        <dbReference type="ARBA" id="ARBA00009561"/>
    </source>
</evidence>
<evidence type="ECO:0000256" key="6">
    <source>
        <dbReference type="SAM" id="Phobius"/>
    </source>
</evidence>
<feature type="non-terminal residue" evidence="7">
    <location>
        <position position="298"/>
    </location>
</feature>
<evidence type="ECO:0000313" key="7">
    <source>
        <dbReference type="EMBL" id="ODV58046.1"/>
    </source>
</evidence>